<feature type="transmembrane region" description="Helical" evidence="5">
    <location>
        <begin position="286"/>
        <end position="307"/>
    </location>
</feature>
<dbReference type="InterPro" id="IPR036259">
    <property type="entry name" value="MFS_trans_sf"/>
</dbReference>
<dbReference type="PROSITE" id="PS50850">
    <property type="entry name" value="MFS"/>
    <property type="match status" value="1"/>
</dbReference>
<dbReference type="GO" id="GO:0022857">
    <property type="term" value="F:transmembrane transporter activity"/>
    <property type="evidence" value="ECO:0007669"/>
    <property type="project" value="InterPro"/>
</dbReference>
<keyword evidence="4 5" id="KW-0472">Membrane</keyword>
<feature type="transmembrane region" description="Helical" evidence="5">
    <location>
        <begin position="40"/>
        <end position="62"/>
    </location>
</feature>
<feature type="transmembrane region" description="Helical" evidence="5">
    <location>
        <begin position="99"/>
        <end position="117"/>
    </location>
</feature>
<feature type="transmembrane region" description="Helical" evidence="5">
    <location>
        <begin position="129"/>
        <end position="148"/>
    </location>
</feature>
<keyword evidence="3 5" id="KW-1133">Transmembrane helix</keyword>
<feature type="transmembrane region" description="Helical" evidence="5">
    <location>
        <begin position="344"/>
        <end position="370"/>
    </location>
</feature>
<protein>
    <submittedName>
        <fullName evidence="7">Spectinomycin tetracycline efflux pump</fullName>
    </submittedName>
</protein>
<dbReference type="Proteomes" id="UP000254573">
    <property type="component" value="Unassembled WGS sequence"/>
</dbReference>
<feature type="domain" description="Major facilitator superfamily (MFS) profile" evidence="6">
    <location>
        <begin position="1"/>
        <end position="431"/>
    </location>
</feature>
<dbReference type="AlphaFoldDB" id="A0A378YRQ6"/>
<feature type="transmembrane region" description="Helical" evidence="5">
    <location>
        <begin position="186"/>
        <end position="206"/>
    </location>
</feature>
<dbReference type="STRING" id="93220.A6P55_14590"/>
<keyword evidence="2 5" id="KW-0812">Transmembrane</keyword>
<dbReference type="EMBL" id="UGSG01000001">
    <property type="protein sequence ID" value="SUA79842.1"/>
    <property type="molecule type" value="Genomic_DNA"/>
</dbReference>
<dbReference type="GeneID" id="57197130"/>
<dbReference type="PANTHER" id="PTHR42718">
    <property type="entry name" value="MAJOR FACILITATOR SUPERFAMILY MULTIDRUG TRANSPORTER MFSC"/>
    <property type="match status" value="1"/>
</dbReference>
<evidence type="ECO:0000313" key="8">
    <source>
        <dbReference type="Proteomes" id="UP000254573"/>
    </source>
</evidence>
<evidence type="ECO:0000256" key="3">
    <source>
        <dbReference type="ARBA" id="ARBA00022989"/>
    </source>
</evidence>
<dbReference type="SUPFAM" id="SSF103473">
    <property type="entry name" value="MFS general substrate transporter"/>
    <property type="match status" value="1"/>
</dbReference>
<feature type="transmembrane region" description="Helical" evidence="5">
    <location>
        <begin position="154"/>
        <end position="174"/>
    </location>
</feature>
<dbReference type="Gene3D" id="1.20.1720.10">
    <property type="entry name" value="Multidrug resistance protein D"/>
    <property type="match status" value="1"/>
</dbReference>
<dbReference type="PANTHER" id="PTHR42718:SF48">
    <property type="entry name" value="CONSERVED TWO-DOMAIN MEMBRANE PROTEIN-RELATED"/>
    <property type="match status" value="1"/>
</dbReference>
<evidence type="ECO:0000256" key="4">
    <source>
        <dbReference type="ARBA" id="ARBA00023136"/>
    </source>
</evidence>
<organism evidence="7 8">
    <name type="scientific">Pandoraea pnomenusa</name>
    <dbReference type="NCBI Taxonomy" id="93220"/>
    <lineage>
        <taxon>Bacteria</taxon>
        <taxon>Pseudomonadati</taxon>
        <taxon>Pseudomonadota</taxon>
        <taxon>Betaproteobacteria</taxon>
        <taxon>Burkholderiales</taxon>
        <taxon>Burkholderiaceae</taxon>
        <taxon>Pandoraea</taxon>
    </lineage>
</organism>
<dbReference type="KEGG" id="ppnm:LV28_17380"/>
<dbReference type="InterPro" id="IPR011701">
    <property type="entry name" value="MFS"/>
</dbReference>
<dbReference type="Pfam" id="PF07690">
    <property type="entry name" value="MFS_1"/>
    <property type="match status" value="1"/>
</dbReference>
<feature type="transmembrane region" description="Helical" evidence="5">
    <location>
        <begin position="69"/>
        <end position="93"/>
    </location>
</feature>
<evidence type="ECO:0000256" key="5">
    <source>
        <dbReference type="SAM" id="Phobius"/>
    </source>
</evidence>
<proteinExistence type="predicted"/>
<evidence type="ECO:0000313" key="7">
    <source>
        <dbReference type="EMBL" id="SUA79842.1"/>
    </source>
</evidence>
<dbReference type="CDD" id="cd17321">
    <property type="entry name" value="MFS_MMR_MDR_like"/>
    <property type="match status" value="1"/>
</dbReference>
<sequence>MIFVLSLAVFIASLDMFVVNVALGAIGRDMSAPLSDLAWVLNGYTIFYGALLVPAGGLADVIGKKEAFIAGLTLFMVASVGCAASGGVGMLVVFRCIQAAGAALLTPASMGLLVAAFPAEVRPRAIRVWAASGALAGAAGPVVGGILAAYGWPWIFLINVPVCLIAILLGAYIIPAQPKVVSDARFDLLGSLLLILASGAIALALVNAGHWGLTAPSLTTWLVATLAVSLLWRRVARHPAPVVPRALLSEPHMRSALAAIFVMSLSFGALLLGASLYLHDVVSKDLMVVGMMIAPGPCVVGLISFLTKRTELGGLYRRVKVGSMVLACSSFALALIVGRDAGPAWFVVAWTLTGVGVGLVFPNLFAIGVVKLGPELASTGSGVINMSRQFGTTVGTSLLVMTLGSQGGAFAEAFWIAGASAIVGLLLLGRR</sequence>
<evidence type="ECO:0000256" key="2">
    <source>
        <dbReference type="ARBA" id="ARBA00022692"/>
    </source>
</evidence>
<dbReference type="RefSeq" id="WP_023597705.1">
    <property type="nucleotide sequence ID" value="NC_023018.2"/>
</dbReference>
<feature type="transmembrane region" description="Helical" evidence="5">
    <location>
        <begin position="256"/>
        <end position="274"/>
    </location>
</feature>
<evidence type="ECO:0000256" key="1">
    <source>
        <dbReference type="ARBA" id="ARBA00004141"/>
    </source>
</evidence>
<dbReference type="KEGG" id="prb:X636_13545"/>
<comment type="subcellular location">
    <subcellularLocation>
        <location evidence="1">Membrane</location>
        <topology evidence="1">Multi-pass membrane protein</topology>
    </subcellularLocation>
</comment>
<dbReference type="KEGG" id="ppno:DA70_13320"/>
<evidence type="ECO:0000259" key="6">
    <source>
        <dbReference type="PROSITE" id="PS50850"/>
    </source>
</evidence>
<dbReference type="InterPro" id="IPR020846">
    <property type="entry name" value="MFS_dom"/>
</dbReference>
<reference evidence="7 8" key="1">
    <citation type="submission" date="2018-06" db="EMBL/GenBank/DDBJ databases">
        <authorList>
            <consortium name="Pathogen Informatics"/>
            <person name="Doyle S."/>
        </authorList>
    </citation>
    <scope>NUCLEOTIDE SEQUENCE [LARGE SCALE GENOMIC DNA]</scope>
    <source>
        <strain evidence="7 8">NCTC13160</strain>
    </source>
</reference>
<feature type="transmembrane region" description="Helical" evidence="5">
    <location>
        <begin position="319"/>
        <end position="338"/>
    </location>
</feature>
<dbReference type="GO" id="GO:0016020">
    <property type="term" value="C:membrane"/>
    <property type="evidence" value="ECO:0007669"/>
    <property type="project" value="UniProtKB-SubCell"/>
</dbReference>
<dbReference type="Gene3D" id="1.20.1250.20">
    <property type="entry name" value="MFS general substrate transporter like domains"/>
    <property type="match status" value="1"/>
</dbReference>
<feature type="transmembrane region" description="Helical" evidence="5">
    <location>
        <begin position="413"/>
        <end position="429"/>
    </location>
</feature>
<dbReference type="OrthoDB" id="9807274at2"/>
<name>A0A378YRQ6_9BURK</name>
<gene>
    <name evidence="7" type="primary">stp_2</name>
    <name evidence="7" type="ORF">NCTC13160_03427</name>
</gene>
<accession>A0A378YRQ6</accession>